<dbReference type="Gene3D" id="1.25.40.10">
    <property type="entry name" value="Tetratricopeptide repeat domain"/>
    <property type="match status" value="1"/>
</dbReference>
<name>A0AAV0TKN2_9STRA</name>
<comment type="caution">
    <text evidence="1">The sequence shown here is derived from an EMBL/GenBank/DDBJ whole genome shotgun (WGS) entry which is preliminary data.</text>
</comment>
<reference evidence="1" key="1">
    <citation type="submission" date="2022-12" db="EMBL/GenBank/DDBJ databases">
        <authorList>
            <person name="Webb A."/>
        </authorList>
    </citation>
    <scope>NUCLEOTIDE SEQUENCE</scope>
    <source>
        <strain evidence="1">Pd1</strain>
    </source>
</reference>
<organism evidence="1 2">
    <name type="scientific">Peronospora destructor</name>
    <dbReference type="NCBI Taxonomy" id="86335"/>
    <lineage>
        <taxon>Eukaryota</taxon>
        <taxon>Sar</taxon>
        <taxon>Stramenopiles</taxon>
        <taxon>Oomycota</taxon>
        <taxon>Peronosporomycetes</taxon>
        <taxon>Peronosporales</taxon>
        <taxon>Peronosporaceae</taxon>
        <taxon>Peronospora</taxon>
    </lineage>
</organism>
<protein>
    <submittedName>
        <fullName evidence="1">Uncharacterized protein</fullName>
    </submittedName>
</protein>
<dbReference type="InterPro" id="IPR011990">
    <property type="entry name" value="TPR-like_helical_dom_sf"/>
</dbReference>
<keyword evidence="2" id="KW-1185">Reference proteome</keyword>
<dbReference type="AlphaFoldDB" id="A0AAV0TKN2"/>
<accession>A0AAV0TKN2</accession>
<evidence type="ECO:0000313" key="1">
    <source>
        <dbReference type="EMBL" id="CAI5722260.1"/>
    </source>
</evidence>
<dbReference type="EMBL" id="CANTFM010000462">
    <property type="protein sequence ID" value="CAI5722260.1"/>
    <property type="molecule type" value="Genomic_DNA"/>
</dbReference>
<dbReference type="SUPFAM" id="SSF48452">
    <property type="entry name" value="TPR-like"/>
    <property type="match status" value="1"/>
</dbReference>
<proteinExistence type="predicted"/>
<sequence>MSTTSITQPNFINNGAYGSFTSIAVTKPTTPTSVDIPMSGNPNMASRDLSGTGDYSSCALVNVLEDMQPQWEQTLRPPSLSAVVKSDQNVSPDAEIYENLASLSLAQNDAPLQAKTYLPKPLYTPARATPLPASHSDVCGSLDVATASLQKRLDDALLRFMLAQEMARASGDHVVEARALGNLGTARCYQQCLDITRAIEDTKRERTILNKLVLALVASEHFERALAYCQVQLETTTNAINRRKIIARMSLLREKMTRQATM</sequence>
<dbReference type="Proteomes" id="UP001162029">
    <property type="component" value="Unassembled WGS sequence"/>
</dbReference>
<evidence type="ECO:0000313" key="2">
    <source>
        <dbReference type="Proteomes" id="UP001162029"/>
    </source>
</evidence>
<gene>
    <name evidence="1" type="ORF">PDE001_LOCUS2644</name>
</gene>